<keyword evidence="2" id="KW-0238">DNA-binding</keyword>
<dbReference type="RefSeq" id="WP_185118633.1">
    <property type="nucleotide sequence ID" value="NZ_JACJVQ010000004.1"/>
</dbReference>
<dbReference type="PROSITE" id="PS01124">
    <property type="entry name" value="HTH_ARAC_FAMILY_2"/>
    <property type="match status" value="1"/>
</dbReference>
<dbReference type="PANTHER" id="PTHR43280:SF2">
    <property type="entry name" value="HTH-TYPE TRANSCRIPTIONAL REGULATOR EXSA"/>
    <property type="match status" value="1"/>
</dbReference>
<dbReference type="AlphaFoldDB" id="A0A841SXB9"/>
<evidence type="ECO:0000259" key="6">
    <source>
        <dbReference type="PROSITE" id="PS50110"/>
    </source>
</evidence>
<keyword evidence="8" id="KW-1185">Reference proteome</keyword>
<evidence type="ECO:0000259" key="5">
    <source>
        <dbReference type="PROSITE" id="PS01124"/>
    </source>
</evidence>
<gene>
    <name evidence="7" type="ORF">H7B67_04650</name>
</gene>
<feature type="domain" description="Response regulatory" evidence="6">
    <location>
        <begin position="3"/>
        <end position="120"/>
    </location>
</feature>
<keyword evidence="3" id="KW-0804">Transcription</keyword>
<dbReference type="Gene3D" id="1.10.10.60">
    <property type="entry name" value="Homeodomain-like"/>
    <property type="match status" value="2"/>
</dbReference>
<comment type="caution">
    <text evidence="7">The sequence shown here is derived from an EMBL/GenBank/DDBJ whole genome shotgun (WGS) entry which is preliminary data.</text>
</comment>
<evidence type="ECO:0000256" key="4">
    <source>
        <dbReference type="PROSITE-ProRule" id="PRU00169"/>
    </source>
</evidence>
<dbReference type="InterPro" id="IPR011006">
    <property type="entry name" value="CheY-like_superfamily"/>
</dbReference>
<keyword evidence="4" id="KW-0597">Phosphoprotein</keyword>
<proteinExistence type="predicted"/>
<feature type="domain" description="HTH araC/xylS-type" evidence="5">
    <location>
        <begin position="427"/>
        <end position="525"/>
    </location>
</feature>
<dbReference type="Proteomes" id="UP000535838">
    <property type="component" value="Unassembled WGS sequence"/>
</dbReference>
<dbReference type="SUPFAM" id="SSF46689">
    <property type="entry name" value="Homeodomain-like"/>
    <property type="match status" value="2"/>
</dbReference>
<dbReference type="EMBL" id="JACJVQ010000004">
    <property type="protein sequence ID" value="MBB6633391.1"/>
    <property type="molecule type" value="Genomic_DNA"/>
</dbReference>
<dbReference type="InterPro" id="IPR018060">
    <property type="entry name" value="HTH_AraC"/>
</dbReference>
<evidence type="ECO:0000313" key="7">
    <source>
        <dbReference type="EMBL" id="MBB6633391.1"/>
    </source>
</evidence>
<name>A0A841SXB9_9BACL</name>
<dbReference type="InterPro" id="IPR018062">
    <property type="entry name" value="HTH_AraC-typ_CS"/>
</dbReference>
<evidence type="ECO:0000256" key="1">
    <source>
        <dbReference type="ARBA" id="ARBA00023015"/>
    </source>
</evidence>
<dbReference type="PROSITE" id="PS00041">
    <property type="entry name" value="HTH_ARAC_FAMILY_1"/>
    <property type="match status" value="1"/>
</dbReference>
<dbReference type="SMART" id="SM00342">
    <property type="entry name" value="HTH_ARAC"/>
    <property type="match status" value="1"/>
</dbReference>
<evidence type="ECO:0000256" key="2">
    <source>
        <dbReference type="ARBA" id="ARBA00023125"/>
    </source>
</evidence>
<dbReference type="InterPro" id="IPR020449">
    <property type="entry name" value="Tscrpt_reg_AraC-type_HTH"/>
</dbReference>
<reference evidence="7 8" key="1">
    <citation type="submission" date="2020-08" db="EMBL/GenBank/DDBJ databases">
        <title>Cohnella phylogeny.</title>
        <authorList>
            <person name="Dunlap C."/>
        </authorList>
    </citation>
    <scope>NUCLEOTIDE SEQUENCE [LARGE SCALE GENOMIC DNA]</scope>
    <source>
        <strain evidence="7 8">DSM 25241</strain>
    </source>
</reference>
<dbReference type="InterPro" id="IPR001789">
    <property type="entry name" value="Sig_transdc_resp-reg_receiver"/>
</dbReference>
<dbReference type="PRINTS" id="PR00032">
    <property type="entry name" value="HTHARAC"/>
</dbReference>
<keyword evidence="1" id="KW-0805">Transcription regulation</keyword>
<accession>A0A841SXB9</accession>
<dbReference type="SUPFAM" id="SSF52172">
    <property type="entry name" value="CheY-like"/>
    <property type="match status" value="1"/>
</dbReference>
<dbReference type="Gene3D" id="3.40.50.2300">
    <property type="match status" value="1"/>
</dbReference>
<dbReference type="SMART" id="SM00448">
    <property type="entry name" value="REC"/>
    <property type="match status" value="1"/>
</dbReference>
<protein>
    <submittedName>
        <fullName evidence="7">Response regulator</fullName>
    </submittedName>
</protein>
<dbReference type="PROSITE" id="PS50110">
    <property type="entry name" value="RESPONSE_REGULATORY"/>
    <property type="match status" value="1"/>
</dbReference>
<sequence length="532" mass="61223">MTRLLIVDDEPFIVNGLKLSLDWERIGVSAVLTAHNARQAKEIFRADQVDIMLCDIEMPEESGLELLVWVKEHSLSTESVFLTCHADFAFARQAIELGSSDYILKPVPPEKLEAVILKVIDKIRKQNQLAEQSRSWVQHHPLFIERFWLDLVHLVIPPGESAVRQAIRERKMPYPADMKVWPVLIHVQRWHKKLQSRDEKILEYALKNAAEESIREWGSQAIVITLDGRKLLALIPVQPGSAPCPERLQTLFGAYIQSCRPYFYCDLSCYIGQATPVHEIASRTRQLLALQANNVSYDNRVFLQGASEEPRSTAPMPDMKVWYVMLTKGSKSQLIQEAERYLNSLANRSGFDAVSLGHFHQNFLQILFAFLQQKNIEARHLFGDSISAELSAQAPHSIPDMLDWVKHVTEKAIRQVQEIEQSHSVVEKACRYIDAHLDRELSREALAAQFYLNPDYMDRLFKKETGKSMKEYMWQERLRVAEELLAKTELPVTEIALQVGYSSISAFTRLFKKHTDLNPSEYRTKRTQSRSR</sequence>
<dbReference type="GO" id="GO:0043565">
    <property type="term" value="F:sequence-specific DNA binding"/>
    <property type="evidence" value="ECO:0007669"/>
    <property type="project" value="InterPro"/>
</dbReference>
<dbReference type="PANTHER" id="PTHR43280">
    <property type="entry name" value="ARAC-FAMILY TRANSCRIPTIONAL REGULATOR"/>
    <property type="match status" value="1"/>
</dbReference>
<dbReference type="InterPro" id="IPR009057">
    <property type="entry name" value="Homeodomain-like_sf"/>
</dbReference>
<dbReference type="GO" id="GO:0000160">
    <property type="term" value="P:phosphorelay signal transduction system"/>
    <property type="evidence" value="ECO:0007669"/>
    <property type="project" value="InterPro"/>
</dbReference>
<organism evidence="7 8">
    <name type="scientific">Cohnella thailandensis</name>
    <dbReference type="NCBI Taxonomy" id="557557"/>
    <lineage>
        <taxon>Bacteria</taxon>
        <taxon>Bacillati</taxon>
        <taxon>Bacillota</taxon>
        <taxon>Bacilli</taxon>
        <taxon>Bacillales</taxon>
        <taxon>Paenibacillaceae</taxon>
        <taxon>Cohnella</taxon>
    </lineage>
</organism>
<dbReference type="GO" id="GO:0003700">
    <property type="term" value="F:DNA-binding transcription factor activity"/>
    <property type="evidence" value="ECO:0007669"/>
    <property type="project" value="InterPro"/>
</dbReference>
<evidence type="ECO:0000313" key="8">
    <source>
        <dbReference type="Proteomes" id="UP000535838"/>
    </source>
</evidence>
<dbReference type="Pfam" id="PF12833">
    <property type="entry name" value="HTH_18"/>
    <property type="match status" value="1"/>
</dbReference>
<dbReference type="Pfam" id="PF00072">
    <property type="entry name" value="Response_reg"/>
    <property type="match status" value="1"/>
</dbReference>
<evidence type="ECO:0000256" key="3">
    <source>
        <dbReference type="ARBA" id="ARBA00023163"/>
    </source>
</evidence>
<feature type="modified residue" description="4-aspartylphosphate" evidence="4">
    <location>
        <position position="55"/>
    </location>
</feature>
<dbReference type="CDD" id="cd17536">
    <property type="entry name" value="REC_YesN-like"/>
    <property type="match status" value="1"/>
</dbReference>